<reference evidence="1 2" key="1">
    <citation type="submission" date="2016-05" db="EMBL/GenBank/DDBJ databases">
        <title>Complete genome sequence of Novosphingobium guangzhouense SA925(T).</title>
        <authorList>
            <person name="Sha S."/>
        </authorList>
    </citation>
    <scope>NUCLEOTIDE SEQUENCE [LARGE SCALE GENOMIC DNA]</scope>
    <source>
        <strain evidence="1 2">SA925</strain>
    </source>
</reference>
<dbReference type="InterPro" id="IPR014990">
    <property type="entry name" value="DUF1838"/>
</dbReference>
<dbReference type="Proteomes" id="UP000236327">
    <property type="component" value="Unassembled WGS sequence"/>
</dbReference>
<organism evidence="1 2">
    <name type="scientific">Novosphingobium guangzhouense</name>
    <dbReference type="NCBI Taxonomy" id="1850347"/>
    <lineage>
        <taxon>Bacteria</taxon>
        <taxon>Pseudomonadati</taxon>
        <taxon>Pseudomonadota</taxon>
        <taxon>Alphaproteobacteria</taxon>
        <taxon>Sphingomonadales</taxon>
        <taxon>Sphingomonadaceae</taxon>
        <taxon>Novosphingobium</taxon>
    </lineage>
</organism>
<proteinExistence type="predicted"/>
<keyword evidence="2" id="KW-1185">Reference proteome</keyword>
<gene>
    <name evidence="1" type="ORF">A8V01_00270</name>
</gene>
<accession>A0A2K2G6R3</accession>
<evidence type="ECO:0000313" key="2">
    <source>
        <dbReference type="Proteomes" id="UP000236327"/>
    </source>
</evidence>
<dbReference type="EMBL" id="LYMM01000001">
    <property type="protein sequence ID" value="PNU06668.1"/>
    <property type="molecule type" value="Genomic_DNA"/>
</dbReference>
<evidence type="ECO:0000313" key="1">
    <source>
        <dbReference type="EMBL" id="PNU06668.1"/>
    </source>
</evidence>
<dbReference type="InterPro" id="IPR006311">
    <property type="entry name" value="TAT_signal"/>
</dbReference>
<name>A0A2K2G6R3_9SPHN</name>
<dbReference type="PROSITE" id="PS51318">
    <property type="entry name" value="TAT"/>
    <property type="match status" value="1"/>
</dbReference>
<dbReference type="AlphaFoldDB" id="A0A2K2G6R3"/>
<comment type="caution">
    <text evidence="1">The sequence shown here is derived from an EMBL/GenBank/DDBJ whole genome shotgun (WGS) entry which is preliminary data.</text>
</comment>
<evidence type="ECO:0008006" key="3">
    <source>
        <dbReference type="Google" id="ProtNLM"/>
    </source>
</evidence>
<dbReference type="Pfam" id="PF08894">
    <property type="entry name" value="DUF1838"/>
    <property type="match status" value="1"/>
</dbReference>
<protein>
    <recommendedName>
        <fullName evidence="3">DUF1838 domain-containing protein</fullName>
    </recommendedName>
</protein>
<sequence>MTVGIVSNASCTKDAASVSRRGLLAGTIGAGTALMTSSAWAAGIAATRGVPLDTPSERFRAYMMMRGALNEQLVIGYVSGSYFGVVDAEMTPLWDVVGATFARYRKQPDGSYAGVTGEIAHFLDPQTGEAPGRFLNPYTGKWNIDPRRNMPPSRITLLPSLEMAVPNLVPGTHFDHVIHTPQVRGSDVWMTEVTRVGMPAAAGRRPFHYNEMITMHARTDDLARTDLPRVPCSTAFTNVVDWRPWMEMDGHPGHLTAIGSGRYGVSLSELPQRWIEATRKQFPAILDDPGSLLDSIWKG</sequence>
<dbReference type="OrthoDB" id="7494991at2"/>